<evidence type="ECO:0000256" key="10">
    <source>
        <dbReference type="SAM" id="MobiDB-lite"/>
    </source>
</evidence>
<keyword evidence="6" id="KW-0832">Ubl conjugation</keyword>
<keyword evidence="7" id="KW-0805">Transcription regulation</keyword>
<evidence type="ECO:0000256" key="3">
    <source>
        <dbReference type="ARBA" id="ARBA00022490"/>
    </source>
</evidence>
<evidence type="ECO:0000256" key="4">
    <source>
        <dbReference type="ARBA" id="ARBA00022499"/>
    </source>
</evidence>
<protein>
    <recommendedName>
        <fullName evidence="11">Zinc-finger domain-containing protein</fullName>
    </recommendedName>
</protein>
<keyword evidence="5" id="KW-0597">Phosphoprotein</keyword>
<keyword evidence="3" id="KW-0963">Cytoplasm</keyword>
<feature type="compositionally biased region" description="Basic and acidic residues" evidence="10">
    <location>
        <begin position="76"/>
        <end position="85"/>
    </location>
</feature>
<evidence type="ECO:0000313" key="13">
    <source>
        <dbReference type="Proteomes" id="UP001634393"/>
    </source>
</evidence>
<evidence type="ECO:0000259" key="11">
    <source>
        <dbReference type="Pfam" id="PF10497"/>
    </source>
</evidence>
<evidence type="ECO:0000256" key="2">
    <source>
        <dbReference type="ARBA" id="ARBA00004496"/>
    </source>
</evidence>
<gene>
    <name evidence="12" type="ORF">ACJIZ3_004677</name>
</gene>
<feature type="domain" description="Zinc-finger" evidence="11">
    <location>
        <begin position="149"/>
        <end position="245"/>
    </location>
</feature>
<sequence length="314" mass="35529">MVGTRSRGKVKAKNNDGENGNGGHDYEESRAQRIKENKERMQSLGIFDLSKKLSKPAKPTSSTRKIKPPIPNSIDPPRRSSRLKDMPTVSYLEKKPQKKEPLLKNVEVHIAKGEKPEFYTEEHEKLLGDSEATWTLMADGYGEDGLRIYDPFEGKSCHQCRQKTLGHRTKCRKCKAVTGQFCGDCLYMRYGENVIEVNENPNWICPVCRGICNCSRCRRENGWAPTGAIYRKVVNLGFKSVAHYLIHTFRENAENPIPPNKLLSIDDEKESPLDALSVPSSGGNKAKMEENDSDEEYKGDDCERDIEEDSENSN</sequence>
<keyword evidence="4" id="KW-1017">Isopeptide bond</keyword>
<proteinExistence type="predicted"/>
<evidence type="ECO:0000256" key="5">
    <source>
        <dbReference type="ARBA" id="ARBA00022553"/>
    </source>
</evidence>
<name>A0ABD3S2T7_9LAMI</name>
<keyword evidence="8" id="KW-0804">Transcription</keyword>
<evidence type="ECO:0000256" key="8">
    <source>
        <dbReference type="ARBA" id="ARBA00023163"/>
    </source>
</evidence>
<feature type="compositionally biased region" description="Acidic residues" evidence="10">
    <location>
        <begin position="291"/>
        <end position="314"/>
    </location>
</feature>
<dbReference type="GO" id="GO:0005737">
    <property type="term" value="C:cytoplasm"/>
    <property type="evidence" value="ECO:0007669"/>
    <property type="project" value="UniProtKB-SubCell"/>
</dbReference>
<feature type="compositionally biased region" description="Basic and acidic residues" evidence="10">
    <location>
        <begin position="24"/>
        <end position="41"/>
    </location>
</feature>
<comment type="caution">
    <text evidence="12">The sequence shown here is derived from an EMBL/GenBank/DDBJ whole genome shotgun (WGS) entry which is preliminary data.</text>
</comment>
<evidence type="ECO:0000256" key="7">
    <source>
        <dbReference type="ARBA" id="ARBA00023015"/>
    </source>
</evidence>
<feature type="region of interest" description="Disordered" evidence="10">
    <location>
        <begin position="1"/>
        <end position="86"/>
    </location>
</feature>
<dbReference type="InterPro" id="IPR040221">
    <property type="entry name" value="CDCA7/CDA7L"/>
</dbReference>
<feature type="region of interest" description="Disordered" evidence="10">
    <location>
        <begin position="257"/>
        <end position="314"/>
    </location>
</feature>
<comment type="subcellular location">
    <subcellularLocation>
        <location evidence="2">Cytoplasm</location>
    </subcellularLocation>
    <subcellularLocation>
        <location evidence="1">Nucleus</location>
    </subcellularLocation>
</comment>
<dbReference type="PANTHER" id="PTHR31169:SF33">
    <property type="entry name" value="CELL DIVISION CYCLE-ASSOCIATED 7-LIKE PROTEIN"/>
    <property type="match status" value="1"/>
</dbReference>
<dbReference type="AlphaFoldDB" id="A0ABD3S2T7"/>
<keyword evidence="9" id="KW-0539">Nucleus</keyword>
<evidence type="ECO:0000256" key="9">
    <source>
        <dbReference type="ARBA" id="ARBA00023242"/>
    </source>
</evidence>
<dbReference type="GO" id="GO:0005634">
    <property type="term" value="C:nucleus"/>
    <property type="evidence" value="ECO:0007669"/>
    <property type="project" value="UniProtKB-SubCell"/>
</dbReference>
<accession>A0ABD3S2T7</accession>
<dbReference type="InterPro" id="IPR018866">
    <property type="entry name" value="Znf-4CXXC_R1"/>
</dbReference>
<dbReference type="PANTHER" id="PTHR31169">
    <property type="entry name" value="OS05G0300700 PROTEIN"/>
    <property type="match status" value="1"/>
</dbReference>
<dbReference type="EMBL" id="JBJXBP010000007">
    <property type="protein sequence ID" value="KAL3818772.1"/>
    <property type="molecule type" value="Genomic_DNA"/>
</dbReference>
<feature type="compositionally biased region" description="Basic residues" evidence="10">
    <location>
        <begin position="1"/>
        <end position="12"/>
    </location>
</feature>
<organism evidence="12 13">
    <name type="scientific">Penstemon smallii</name>
    <dbReference type="NCBI Taxonomy" id="265156"/>
    <lineage>
        <taxon>Eukaryota</taxon>
        <taxon>Viridiplantae</taxon>
        <taxon>Streptophyta</taxon>
        <taxon>Embryophyta</taxon>
        <taxon>Tracheophyta</taxon>
        <taxon>Spermatophyta</taxon>
        <taxon>Magnoliopsida</taxon>
        <taxon>eudicotyledons</taxon>
        <taxon>Gunneridae</taxon>
        <taxon>Pentapetalae</taxon>
        <taxon>asterids</taxon>
        <taxon>lamiids</taxon>
        <taxon>Lamiales</taxon>
        <taxon>Plantaginaceae</taxon>
        <taxon>Cheloneae</taxon>
        <taxon>Penstemon</taxon>
    </lineage>
</organism>
<evidence type="ECO:0000313" key="12">
    <source>
        <dbReference type="EMBL" id="KAL3818772.1"/>
    </source>
</evidence>
<keyword evidence="13" id="KW-1185">Reference proteome</keyword>
<dbReference type="Pfam" id="PF10497">
    <property type="entry name" value="zf-4CXXC_R1"/>
    <property type="match status" value="1"/>
</dbReference>
<evidence type="ECO:0000256" key="6">
    <source>
        <dbReference type="ARBA" id="ARBA00022843"/>
    </source>
</evidence>
<evidence type="ECO:0000256" key="1">
    <source>
        <dbReference type="ARBA" id="ARBA00004123"/>
    </source>
</evidence>
<reference evidence="12 13" key="1">
    <citation type="submission" date="2024-12" db="EMBL/GenBank/DDBJ databases">
        <title>The unique morphological basis and parallel evolutionary history of personate flowers in Penstemon.</title>
        <authorList>
            <person name="Depatie T.H."/>
            <person name="Wessinger C.A."/>
        </authorList>
    </citation>
    <scope>NUCLEOTIDE SEQUENCE [LARGE SCALE GENOMIC DNA]</scope>
    <source>
        <strain evidence="12">WTNN_2</strain>
        <tissue evidence="12">Leaf</tissue>
    </source>
</reference>
<dbReference type="Proteomes" id="UP001634393">
    <property type="component" value="Unassembled WGS sequence"/>
</dbReference>